<reference evidence="1 2" key="1">
    <citation type="submission" date="2013-11" db="EMBL/GenBank/DDBJ databases">
        <title>Whole genome shotgun sequence of Vibrio halioticoli NBRC 102217.</title>
        <authorList>
            <person name="Isaki S."/>
            <person name="Kimura A."/>
            <person name="Ohji S."/>
            <person name="Hosoyama A."/>
            <person name="Fujita N."/>
            <person name="Hashimoto M."/>
            <person name="Hosoyama Y."/>
            <person name="Yamazoe A."/>
        </authorList>
    </citation>
    <scope>NUCLEOTIDE SEQUENCE [LARGE SCALE GENOMIC DNA]</scope>
    <source>
        <strain evidence="1 2">NBRC 102217</strain>
    </source>
</reference>
<protein>
    <submittedName>
        <fullName evidence="1">Uncharacterized protein</fullName>
    </submittedName>
</protein>
<proteinExistence type="predicted"/>
<dbReference type="Proteomes" id="UP000017800">
    <property type="component" value="Unassembled WGS sequence"/>
</dbReference>
<comment type="caution">
    <text evidence="1">The sequence shown here is derived from an EMBL/GenBank/DDBJ whole genome shotgun (WGS) entry which is preliminary data.</text>
</comment>
<dbReference type="EMBL" id="BAUJ01000015">
    <property type="protein sequence ID" value="GAD89119.1"/>
    <property type="molecule type" value="Genomic_DNA"/>
</dbReference>
<accession>V5F1X2</accession>
<evidence type="ECO:0000313" key="1">
    <source>
        <dbReference type="EMBL" id="GAD89119.1"/>
    </source>
</evidence>
<organism evidence="1 2">
    <name type="scientific">Vibrio halioticoli NBRC 102217</name>
    <dbReference type="NCBI Taxonomy" id="1219072"/>
    <lineage>
        <taxon>Bacteria</taxon>
        <taxon>Pseudomonadati</taxon>
        <taxon>Pseudomonadota</taxon>
        <taxon>Gammaproteobacteria</taxon>
        <taxon>Vibrionales</taxon>
        <taxon>Vibrionaceae</taxon>
        <taxon>Vibrio</taxon>
    </lineage>
</organism>
<dbReference type="RefSeq" id="WP_023403491.1">
    <property type="nucleotide sequence ID" value="NZ_BAUJ01000015.1"/>
</dbReference>
<name>V5F1X2_9VIBR</name>
<gene>
    <name evidence="1" type="ORF">VHA01S_015_00150</name>
</gene>
<keyword evidence="2" id="KW-1185">Reference proteome</keyword>
<sequence length="145" mass="15868">MNKLLKGLAVLCALGLGFFSQDIYRTIQSMNADNASIELSQTCPLSTTACTIDDVNIVLAKDVVSPMQPTDIEVTWPANNEPQLWVELEGKEMSMGVAKFVLTNQGNGHFVGTLLLPVCHSDAMTWIGSIQSKTEQLPISVRMQR</sequence>
<evidence type="ECO:0000313" key="2">
    <source>
        <dbReference type="Proteomes" id="UP000017800"/>
    </source>
</evidence>
<dbReference type="eggNOG" id="ENOG5033ID4">
    <property type="taxonomic scope" value="Bacteria"/>
</dbReference>
<dbReference type="OrthoDB" id="5917490at2"/>
<dbReference type="AlphaFoldDB" id="V5F1X2"/>